<name>A0A6G1SPZ8_9ACAR</name>
<proteinExistence type="predicted"/>
<dbReference type="Pfam" id="PF01740">
    <property type="entry name" value="STAS"/>
    <property type="match status" value="1"/>
</dbReference>
<organism evidence="8">
    <name type="scientific">Aceria tosichella</name>
    <name type="common">wheat curl mite</name>
    <dbReference type="NCBI Taxonomy" id="561515"/>
    <lineage>
        <taxon>Eukaryota</taxon>
        <taxon>Metazoa</taxon>
        <taxon>Ecdysozoa</taxon>
        <taxon>Arthropoda</taxon>
        <taxon>Chelicerata</taxon>
        <taxon>Arachnida</taxon>
        <taxon>Acari</taxon>
        <taxon>Acariformes</taxon>
        <taxon>Trombidiformes</taxon>
        <taxon>Prostigmata</taxon>
        <taxon>Eupodina</taxon>
        <taxon>Eriophyoidea</taxon>
        <taxon>Eriophyidae</taxon>
        <taxon>Eriophyinae</taxon>
        <taxon>Aceriini</taxon>
        <taxon>Aceria</taxon>
    </lineage>
</organism>
<feature type="region of interest" description="Disordered" evidence="5">
    <location>
        <begin position="483"/>
        <end position="534"/>
    </location>
</feature>
<reference evidence="8" key="1">
    <citation type="submission" date="2018-10" db="EMBL/GenBank/DDBJ databases">
        <title>Transcriptome assembly of Aceria tosichella (Wheat curl mite) Type 2.</title>
        <authorList>
            <person name="Scully E.D."/>
            <person name="Geib S.M."/>
            <person name="Palmer N.A."/>
            <person name="Gupta A.K."/>
            <person name="Sarath G."/>
            <person name="Tatineni S."/>
        </authorList>
    </citation>
    <scope>NUCLEOTIDE SEQUENCE</scope>
    <source>
        <strain evidence="8">LincolnNE</strain>
    </source>
</reference>
<sequence length="1364" mass="146529">MGQKGSRSSQDITTISFDRQDEPTSSGAGAELEPCCEIEAAARASHRTVGAVRRASTRPPSSAGGVSSLDAREAAGGGDSSPQQRVHPANETTPLRGSSKLDRGQTTGGGQRRRPQPNLAIRRGAKKLASSHQARIGDGPVGYSGALVSTSGTPGAGCCCCCGQTGSAESAPSCGHSFGVGGAGYEDERADCCHTESSIERRSTDYQTFVATSRPLASGSYVKPLRANAVVVAPSSKRRPLMKSSQTNSTSSGGGACVQSASLPVCRSSPQSTTTRRSGGQCCECCDKLIDSCSSSVSPSSSNGVELPPKGSAHSKDHVENDELQAAAASHEKGARRSTATPSTITDAGIRGGDKAHVADKESANSHNATNTAGLNTNDDSSNSITTNNKAKQEEQQVTSYDEGNQNLITPPTASITTSEKRAESQFKQSTQPTKLLPAPQPPPPPSTDNLTWNELVLKYGRMSQGRYQESLTIKGAVCEQPDGDGQFVVGGAPPPEPSSRASHQRHNSQQYKQQASGTSQQDQYTTSSASTTQAIVNRPNRLKGSGPSSSSCFCHVLCALAQTLFPILGAFENYSLPGDLFTDLAAGFTVAILHIPQGMAYGLLSGVEPIYGLYVSFIPVAVMSLMSKSRHVSYGTFAIISMLLVNTISEVRSTIRDEQASLISANISSPPLVMTDNHQPPEAMQANQHKSQLLRQLLQQQQHQAPTTMNDLSDELVGSPTVARPAIVVASAPASAGQQQDQLLVDTSSLLDLAADSMPALPSNIEILSCVCIVCGLIHVTMSLLRLGILSLMFSDQLVSSFTTAGAIHVLTSQLAGLFDLSLAPISEELFKCARIWWQFFNAMAQGDFNRTTALLSLGSIVFLLTVKELLEPTLRRRFKRLTCLPSELVLMAVLVSMSSYCKLAANFNVKIIGHVPSGLPEPKLPNLELVPYVLKDSIGVALITFAMNLSIAQVYAKKFRYQLNANQELFALGSANLVGSFFSCFPCASSLSRSSVQSNLNVKSQLCSLFSCCIVFTIVCYFAHILHDLPKSTLSCIIVVALKGILMQVRDLYDNWRLSKLDATVWIVTFVSVIVFGVTLGLLLGILASLFMIFLRLLTPNHSVLARLPNTDIYIDKDAFLECEEIEHVKIFRFNSALCYLNRTILKSKIEKLLPSVYEPKGFRAICSQFHVDQLRQQQHIQHHHRHAETIVPSNRINYLVIDCSALSYCDYSGVATLIELIDDLADRKLCVLLAACPLKLIDMIERMPRGQDILAHNVYPTIGGAIGQVKYLQQTTAGADPISLSSLAEPTKKAKPAPTTAAASVDDDDDTSKLKEQKQQQQYHHHHHHHHQQAGPQVGTPTGTGGEEEPNGSRNSIIDVP</sequence>
<evidence type="ECO:0000256" key="1">
    <source>
        <dbReference type="ARBA" id="ARBA00004141"/>
    </source>
</evidence>
<feature type="transmembrane region" description="Helical" evidence="6">
    <location>
        <begin position="939"/>
        <end position="958"/>
    </location>
</feature>
<feature type="domain" description="STAS" evidence="7">
    <location>
        <begin position="1121"/>
        <end position="1272"/>
    </location>
</feature>
<keyword evidence="4 6" id="KW-0472">Membrane</keyword>
<dbReference type="InterPro" id="IPR011547">
    <property type="entry name" value="SLC26A/SulP_dom"/>
</dbReference>
<evidence type="ECO:0000259" key="7">
    <source>
        <dbReference type="PROSITE" id="PS50801"/>
    </source>
</evidence>
<feature type="compositionally biased region" description="Polar residues" evidence="5">
    <location>
        <begin position="1"/>
        <end position="27"/>
    </location>
</feature>
<feature type="compositionally biased region" description="Polar residues" evidence="5">
    <location>
        <begin position="365"/>
        <end position="375"/>
    </location>
</feature>
<feature type="compositionally biased region" description="Basic and acidic residues" evidence="5">
    <location>
        <begin position="352"/>
        <end position="364"/>
    </location>
</feature>
<dbReference type="PROSITE" id="PS50801">
    <property type="entry name" value="STAS"/>
    <property type="match status" value="1"/>
</dbReference>
<feature type="compositionally biased region" description="Polar residues" evidence="5">
    <location>
        <begin position="396"/>
        <end position="418"/>
    </location>
</feature>
<evidence type="ECO:0000313" key="8">
    <source>
        <dbReference type="EMBL" id="MDE52052.1"/>
    </source>
</evidence>
<dbReference type="SUPFAM" id="SSF52091">
    <property type="entry name" value="SpoIIaa-like"/>
    <property type="match status" value="1"/>
</dbReference>
<dbReference type="Gene3D" id="3.30.750.24">
    <property type="entry name" value="STAS domain"/>
    <property type="match status" value="1"/>
</dbReference>
<feature type="transmembrane region" description="Helical" evidence="6">
    <location>
        <begin position="1010"/>
        <end position="1028"/>
    </location>
</feature>
<protein>
    <submittedName>
        <fullName evidence="8">Prestin</fullName>
    </submittedName>
</protein>
<evidence type="ECO:0000256" key="4">
    <source>
        <dbReference type="ARBA" id="ARBA00023136"/>
    </source>
</evidence>
<dbReference type="InterPro" id="IPR002645">
    <property type="entry name" value="STAS_dom"/>
</dbReference>
<feature type="region of interest" description="Disordered" evidence="5">
    <location>
        <begin position="1290"/>
        <end position="1364"/>
    </location>
</feature>
<feature type="transmembrane region" description="Helical" evidence="6">
    <location>
        <begin position="1067"/>
        <end position="1100"/>
    </location>
</feature>
<dbReference type="GO" id="GO:0016020">
    <property type="term" value="C:membrane"/>
    <property type="evidence" value="ECO:0007669"/>
    <property type="project" value="UniProtKB-SubCell"/>
</dbReference>
<dbReference type="GO" id="GO:0055085">
    <property type="term" value="P:transmembrane transport"/>
    <property type="evidence" value="ECO:0007669"/>
    <property type="project" value="InterPro"/>
</dbReference>
<feature type="compositionally biased region" description="Basic residues" evidence="5">
    <location>
        <begin position="1326"/>
        <end position="1335"/>
    </location>
</feature>
<feature type="compositionally biased region" description="Polar residues" evidence="5">
    <location>
        <begin position="80"/>
        <end position="96"/>
    </location>
</feature>
<feature type="compositionally biased region" description="Low complexity" evidence="5">
    <location>
        <begin position="376"/>
        <end position="389"/>
    </location>
</feature>
<evidence type="ECO:0000256" key="2">
    <source>
        <dbReference type="ARBA" id="ARBA00022692"/>
    </source>
</evidence>
<keyword evidence="3 6" id="KW-1133">Transmembrane helix</keyword>
<evidence type="ECO:0000256" key="6">
    <source>
        <dbReference type="SAM" id="Phobius"/>
    </source>
</evidence>
<dbReference type="NCBIfam" id="TIGR00815">
    <property type="entry name" value="sulP"/>
    <property type="match status" value="1"/>
</dbReference>
<dbReference type="EMBL" id="GGYP01007281">
    <property type="protein sequence ID" value="MDE52052.1"/>
    <property type="molecule type" value="Transcribed_RNA"/>
</dbReference>
<dbReference type="CDD" id="cd07042">
    <property type="entry name" value="STAS_SulP_like_sulfate_transporter"/>
    <property type="match status" value="1"/>
</dbReference>
<keyword evidence="2 6" id="KW-0812">Transmembrane</keyword>
<evidence type="ECO:0000256" key="5">
    <source>
        <dbReference type="SAM" id="MobiDB-lite"/>
    </source>
</evidence>
<comment type="subcellular location">
    <subcellularLocation>
        <location evidence="1">Membrane</location>
        <topology evidence="1">Multi-pass membrane protein</topology>
    </subcellularLocation>
</comment>
<dbReference type="InterPro" id="IPR036513">
    <property type="entry name" value="STAS_dom_sf"/>
</dbReference>
<accession>A0A6G1SPZ8</accession>
<dbReference type="InterPro" id="IPR001902">
    <property type="entry name" value="SLC26A/SulP_fam"/>
</dbReference>
<feature type="compositionally biased region" description="Low complexity" evidence="5">
    <location>
        <begin position="517"/>
        <end position="534"/>
    </location>
</feature>
<dbReference type="Pfam" id="PF00916">
    <property type="entry name" value="Sulfate_transp"/>
    <property type="match status" value="1"/>
</dbReference>
<feature type="transmembrane region" description="Helical" evidence="6">
    <location>
        <begin position="970"/>
        <end position="990"/>
    </location>
</feature>
<feature type="region of interest" description="Disordered" evidence="5">
    <location>
        <begin position="1"/>
        <end position="119"/>
    </location>
</feature>
<feature type="region of interest" description="Disordered" evidence="5">
    <location>
        <begin position="296"/>
        <end position="451"/>
    </location>
</feature>
<gene>
    <name evidence="8" type="primary">SLC26A5_1</name>
    <name evidence="8" type="ORF">g.15148</name>
</gene>
<evidence type="ECO:0000256" key="3">
    <source>
        <dbReference type="ARBA" id="ARBA00022989"/>
    </source>
</evidence>
<feature type="region of interest" description="Disordered" evidence="5">
    <location>
        <begin position="236"/>
        <end position="257"/>
    </location>
</feature>
<dbReference type="PANTHER" id="PTHR11814">
    <property type="entry name" value="SULFATE TRANSPORTER"/>
    <property type="match status" value="1"/>
</dbReference>